<dbReference type="GO" id="GO:0005634">
    <property type="term" value="C:nucleus"/>
    <property type="evidence" value="ECO:0007669"/>
    <property type="project" value="TreeGrafter"/>
</dbReference>
<dbReference type="GO" id="GO:0008270">
    <property type="term" value="F:zinc ion binding"/>
    <property type="evidence" value="ECO:0007669"/>
    <property type="project" value="UniProtKB-KW"/>
</dbReference>
<dbReference type="InterPro" id="IPR011990">
    <property type="entry name" value="TPR-like_helical_dom_sf"/>
</dbReference>
<dbReference type="PROSITE" id="PS01360">
    <property type="entry name" value="ZF_MYND_1"/>
    <property type="match status" value="1"/>
</dbReference>
<evidence type="ECO:0000256" key="2">
    <source>
        <dbReference type="ARBA" id="ARBA00022771"/>
    </source>
</evidence>
<feature type="region of interest" description="Disordered" evidence="5">
    <location>
        <begin position="1"/>
        <end position="57"/>
    </location>
</feature>
<evidence type="ECO:0000256" key="5">
    <source>
        <dbReference type="SAM" id="MobiDB-lite"/>
    </source>
</evidence>
<dbReference type="Gene3D" id="2.170.270.10">
    <property type="entry name" value="SET domain"/>
    <property type="match status" value="1"/>
</dbReference>
<dbReference type="Gene3D" id="6.10.140.2220">
    <property type="match status" value="1"/>
</dbReference>
<dbReference type="InterPro" id="IPR002893">
    <property type="entry name" value="Znf_MYND"/>
</dbReference>
<evidence type="ECO:0000313" key="7">
    <source>
        <dbReference type="Proteomes" id="UP000887581"/>
    </source>
</evidence>
<dbReference type="PROSITE" id="PS50865">
    <property type="entry name" value="ZF_MYND_2"/>
    <property type="match status" value="1"/>
</dbReference>
<keyword evidence="2 4" id="KW-0863">Zinc-finger</keyword>
<dbReference type="Proteomes" id="UP000887581">
    <property type="component" value="Unplaced"/>
</dbReference>
<dbReference type="InterPro" id="IPR050869">
    <property type="entry name" value="H3K4_H4K5_MeTrfase"/>
</dbReference>
<evidence type="ECO:0000256" key="1">
    <source>
        <dbReference type="ARBA" id="ARBA00022723"/>
    </source>
</evidence>
<evidence type="ECO:0000259" key="6">
    <source>
        <dbReference type="PROSITE" id="PS50865"/>
    </source>
</evidence>
<evidence type="ECO:0000313" key="8">
    <source>
        <dbReference type="WBParaSite" id="sdigi.contig208.g6136.t1"/>
    </source>
</evidence>
<keyword evidence="1" id="KW-0479">Metal-binding</keyword>
<organism evidence="7 8">
    <name type="scientific">Setaria digitata</name>
    <dbReference type="NCBI Taxonomy" id="48799"/>
    <lineage>
        <taxon>Eukaryota</taxon>
        <taxon>Metazoa</taxon>
        <taxon>Ecdysozoa</taxon>
        <taxon>Nematoda</taxon>
        <taxon>Chromadorea</taxon>
        <taxon>Rhabditida</taxon>
        <taxon>Spirurina</taxon>
        <taxon>Spiruromorpha</taxon>
        <taxon>Filarioidea</taxon>
        <taxon>Setariidae</taxon>
        <taxon>Setaria</taxon>
    </lineage>
</organism>
<sequence>MTNKKTKKKKKPNRQAKIGQQPCRLYNNNNNNSSSRDNNNNNNTSSSSSSSVPNESINEVCTETGEESVAELSEKVNDKIDKCKGDDGDNADSLLTIDFYPFAYSLHDDQLSVRCWYCLAKVDTLKRCHACHQGMFCNEKCQTLGWKDHRSECKALKTSNTIPNIEVRLLGRIVTRYKAIKLGRDKQDSNFYTDRTSKRSIMDIWSHTNLIRQDPTAMKKFNGIYGDLLAFYGSKSMVSKDEVFELHCRNYINRHAISDCDYLQEIGKGLYLDLCAYDHSCRPNTLYTCNGFIATLRGLTATVNLQNLNSTYYSYIDLINTTQQRRKLLKDTWYFECHCERCDDPNDALLSSILCPNCPDKRESLCIFGDVPYKDRNTQIITCPKCHSKVSPEYVVEAITAMRFVDKIVENDEVQKMSHAESIRFLTGLKKRFSELLPKVNVFLCKIIQLLIPLIDVSDCRQLLDLHLEAEECVRFCFPYNHPAVGIHYRSIATFYLRCKQPHRALLYCKKAYEIVRFTLGPKHPMTIETDGILKDASHEVQEAKKLIFGKKLDSNLSNNVILDLVPMHGFTDCPE</sequence>
<feature type="compositionally biased region" description="Basic residues" evidence="5">
    <location>
        <begin position="1"/>
        <end position="14"/>
    </location>
</feature>
<proteinExistence type="predicted"/>
<evidence type="ECO:0000256" key="3">
    <source>
        <dbReference type="ARBA" id="ARBA00022833"/>
    </source>
</evidence>
<dbReference type="PANTHER" id="PTHR12197">
    <property type="entry name" value="HISTONE-LYSINE N-METHYLTRANSFERASE SMYD"/>
    <property type="match status" value="1"/>
</dbReference>
<protein>
    <submittedName>
        <fullName evidence="8">MYND-type domain-containing protein</fullName>
    </submittedName>
</protein>
<dbReference type="AlphaFoldDB" id="A0A915PKA4"/>
<reference evidence="8" key="1">
    <citation type="submission" date="2022-11" db="UniProtKB">
        <authorList>
            <consortium name="WormBaseParasite"/>
        </authorList>
    </citation>
    <scope>IDENTIFICATION</scope>
</reference>
<dbReference type="PANTHER" id="PTHR12197:SF241">
    <property type="entry name" value="MYND-TYPE DOMAIN-CONTAINING PROTEIN"/>
    <property type="match status" value="1"/>
</dbReference>
<dbReference type="SUPFAM" id="SSF144232">
    <property type="entry name" value="HIT/MYND zinc finger-like"/>
    <property type="match status" value="1"/>
</dbReference>
<dbReference type="WBParaSite" id="sdigi.contig208.g6136.t1">
    <property type="protein sequence ID" value="sdigi.contig208.g6136.t1"/>
    <property type="gene ID" value="sdigi.contig208.g6136"/>
</dbReference>
<dbReference type="Pfam" id="PF01753">
    <property type="entry name" value="zf-MYND"/>
    <property type="match status" value="1"/>
</dbReference>
<dbReference type="InterPro" id="IPR046341">
    <property type="entry name" value="SET_dom_sf"/>
</dbReference>
<feature type="compositionally biased region" description="Low complexity" evidence="5">
    <location>
        <begin position="27"/>
        <end position="57"/>
    </location>
</feature>
<accession>A0A915PKA4</accession>
<name>A0A915PKA4_9BILA</name>
<dbReference type="Gene3D" id="1.25.40.10">
    <property type="entry name" value="Tetratricopeptide repeat domain"/>
    <property type="match status" value="1"/>
</dbReference>
<keyword evidence="3" id="KW-0862">Zinc</keyword>
<keyword evidence="7" id="KW-1185">Reference proteome</keyword>
<feature type="domain" description="MYND-type" evidence="6">
    <location>
        <begin position="115"/>
        <end position="153"/>
    </location>
</feature>
<evidence type="ECO:0000256" key="4">
    <source>
        <dbReference type="PROSITE-ProRule" id="PRU00134"/>
    </source>
</evidence>
<dbReference type="Gene3D" id="1.10.220.160">
    <property type="match status" value="1"/>
</dbReference>